<sequence length="446" mass="50901">LDAFGLEPVKISDVLAERTTPTLDDFDDIEDIRYHGVEISKFARSNAYRYRKRYYLDMQDSEDRSAYQRFLRSGLRVAEVADWIYETYDVDATISFMSAYIYGGIYLKMAQNRDIPARTFRKGYIDKTLLIGDMKNVSPNALYANSEVVQKAIETPLSDTEQRLLEKIMSGRETGETTRQYQIQGSSGELDLGDDSIVVGLFPNVPWDAALDVYNVTFDSLYEWIQTTVDALGDRSDITMILKPHPGEVRAGSGKWARVSDWVTEELEPLPANIVVLSPETEVSPYELMSDLDVGIVYMSTVGMEMAYRGIPMIMVENTHYRDIGFTFDPGTPREYEELLDSLSSLSMDETMQTAVEKYLYLLFVQRHLEFPFYDTEDNFSRQTQRLPVSHETLASDDILEAIVDGVLTGEPVMKPREATSGIEEIAFRLWRGRHHYSNSSLAIDY</sequence>
<name>U1N8C1_9EURY</name>
<gene>
    <name evidence="1" type="ORF">J07HQW1_03012</name>
</gene>
<accession>U1N8C1</accession>
<organism evidence="1 2">
    <name type="scientific">Haloquadratum walsbyi J07HQW1</name>
    <dbReference type="NCBI Taxonomy" id="1238424"/>
    <lineage>
        <taxon>Archaea</taxon>
        <taxon>Methanobacteriati</taxon>
        <taxon>Methanobacteriota</taxon>
        <taxon>Stenosarchaea group</taxon>
        <taxon>Halobacteria</taxon>
        <taxon>Halobacteriales</taxon>
        <taxon>Haloferacaceae</taxon>
        <taxon>Haloquadratum</taxon>
    </lineage>
</organism>
<reference evidence="1 2" key="1">
    <citation type="journal article" date="2013" name="PLoS ONE">
        <title>Assembly-driven community genomics of a hypersaline microbial ecosystem.</title>
        <authorList>
            <person name="Podell S."/>
            <person name="Ugalde J.A."/>
            <person name="Narasingarao P."/>
            <person name="Banfield J.F."/>
            <person name="Heidelberg K.B."/>
            <person name="Allen E.E."/>
        </authorList>
    </citation>
    <scope>NUCLEOTIDE SEQUENCE [LARGE SCALE GENOMIC DNA]</scope>
    <source>
        <strain evidence="2">J07HQW1</strain>
    </source>
</reference>
<feature type="non-terminal residue" evidence="1">
    <location>
        <position position="1"/>
    </location>
</feature>
<dbReference type="Proteomes" id="UP000030649">
    <property type="component" value="Unassembled WGS sequence"/>
</dbReference>
<evidence type="ECO:0000313" key="2">
    <source>
        <dbReference type="Proteomes" id="UP000030649"/>
    </source>
</evidence>
<dbReference type="HOGENOM" id="CLU_614710_0_0_2"/>
<dbReference type="InterPro" id="IPR043148">
    <property type="entry name" value="TagF_C"/>
</dbReference>
<dbReference type="Gene3D" id="3.40.50.12580">
    <property type="match status" value="1"/>
</dbReference>
<dbReference type="AlphaFoldDB" id="U1N8C1"/>
<dbReference type="EMBL" id="KE356560">
    <property type="protein sequence ID" value="ERG92960.1"/>
    <property type="molecule type" value="Genomic_DNA"/>
</dbReference>
<proteinExistence type="predicted"/>
<evidence type="ECO:0000313" key="1">
    <source>
        <dbReference type="EMBL" id="ERG92960.1"/>
    </source>
</evidence>
<protein>
    <submittedName>
        <fullName evidence="1">Capsule polysaccharide biosynthesis protein</fullName>
    </submittedName>
</protein>